<feature type="compositionally biased region" description="Basic and acidic residues" evidence="7">
    <location>
        <begin position="296"/>
        <end position="305"/>
    </location>
</feature>
<evidence type="ECO:0000256" key="1">
    <source>
        <dbReference type="ARBA" id="ARBA00009104"/>
    </source>
</evidence>
<comment type="caution">
    <text evidence="9">The sequence shown here is derived from an EMBL/GenBank/DDBJ whole genome shotgun (WGS) entry which is preliminary data.</text>
</comment>
<dbReference type="EC" id="2.7.1.176" evidence="2"/>
<accession>A0ABP4S5M6</accession>
<proteinExistence type="inferred from homology"/>
<feature type="domain" description="Zeta toxin" evidence="8">
    <location>
        <begin position="33"/>
        <end position="225"/>
    </location>
</feature>
<evidence type="ECO:0000313" key="9">
    <source>
        <dbReference type="EMBL" id="GAA1666495.1"/>
    </source>
</evidence>
<dbReference type="Gene3D" id="3.40.50.300">
    <property type="entry name" value="P-loop containing nucleotide triphosphate hydrolases"/>
    <property type="match status" value="1"/>
</dbReference>
<evidence type="ECO:0000313" key="10">
    <source>
        <dbReference type="Proteomes" id="UP001500280"/>
    </source>
</evidence>
<dbReference type="InterPro" id="IPR027417">
    <property type="entry name" value="P-loop_NTPase"/>
</dbReference>
<evidence type="ECO:0000259" key="8">
    <source>
        <dbReference type="Pfam" id="PF06414"/>
    </source>
</evidence>
<feature type="compositionally biased region" description="Basic and acidic residues" evidence="7">
    <location>
        <begin position="281"/>
        <end position="290"/>
    </location>
</feature>
<sequence>MDGALTPAELERAFAERLAQLTPPNPPNRAPGVQPRAVVLGGQPAAGKSTMSRLVHAALGADRVVRYEADDSLRVHPRYDVLRHQYGIQGLEMVADALENGPNARLHEVILAHVCAGDPRYDLVASHPLARQQWARRWAGDLRDLGYRCSFVYLVVNHADSALSLAERHQTALDTGGDGGWFDPELHDEFYDELPDTAQALETEGLIDDIYLVDRGGSVRYENRRTASGTWERPPRVKDAILEERAQPPTPAAHDYLLRTADRLLQRDDLAPKVRETVERAVRREAERPEPQPVDRAQDIDVRLR</sequence>
<evidence type="ECO:0000256" key="7">
    <source>
        <dbReference type="SAM" id="MobiDB-lite"/>
    </source>
</evidence>
<name>A0ABP4S5M6_9ACTN</name>
<dbReference type="InterPro" id="IPR010488">
    <property type="entry name" value="Zeta_toxin_domain"/>
</dbReference>
<protein>
    <recommendedName>
        <fullName evidence="5">UDP-N-acetylglucosamine kinase</fullName>
        <ecNumber evidence="2">2.7.1.176</ecNumber>
    </recommendedName>
    <alternativeName>
        <fullName evidence="5">UDP-N-acetylglucosamine kinase</fullName>
    </alternativeName>
</protein>
<evidence type="ECO:0000256" key="2">
    <source>
        <dbReference type="ARBA" id="ARBA00011963"/>
    </source>
</evidence>
<organism evidence="9 10">
    <name type="scientific">Kribbella yunnanensis</name>
    <dbReference type="NCBI Taxonomy" id="190194"/>
    <lineage>
        <taxon>Bacteria</taxon>
        <taxon>Bacillati</taxon>
        <taxon>Actinomycetota</taxon>
        <taxon>Actinomycetes</taxon>
        <taxon>Propionibacteriales</taxon>
        <taxon>Kribbellaceae</taxon>
        <taxon>Kribbella</taxon>
    </lineage>
</organism>
<comment type="catalytic activity">
    <reaction evidence="6">
        <text>UDP-N-acetyl-alpha-D-glucosamine + ATP = UDP-N-acetyl-alpha-D-glucosamine 3'-phosphate + ADP + H(+)</text>
        <dbReference type="Rhea" id="RHEA:32671"/>
        <dbReference type="ChEBI" id="CHEBI:15378"/>
        <dbReference type="ChEBI" id="CHEBI:30616"/>
        <dbReference type="ChEBI" id="CHEBI:57705"/>
        <dbReference type="ChEBI" id="CHEBI:64353"/>
        <dbReference type="ChEBI" id="CHEBI:456216"/>
        <dbReference type="EC" id="2.7.1.176"/>
    </reaction>
</comment>
<keyword evidence="10" id="KW-1185">Reference proteome</keyword>
<evidence type="ECO:0000256" key="3">
    <source>
        <dbReference type="ARBA" id="ARBA00022741"/>
    </source>
</evidence>
<dbReference type="EMBL" id="BAAANF010000002">
    <property type="protein sequence ID" value="GAA1666495.1"/>
    <property type="molecule type" value="Genomic_DNA"/>
</dbReference>
<comment type="similarity">
    <text evidence="1">Belongs to the zeta toxin family.</text>
</comment>
<dbReference type="SUPFAM" id="SSF52540">
    <property type="entry name" value="P-loop containing nucleoside triphosphate hydrolases"/>
    <property type="match status" value="1"/>
</dbReference>
<dbReference type="Pfam" id="PF06414">
    <property type="entry name" value="Zeta_toxin"/>
    <property type="match status" value="1"/>
</dbReference>
<evidence type="ECO:0000256" key="4">
    <source>
        <dbReference type="ARBA" id="ARBA00022840"/>
    </source>
</evidence>
<dbReference type="Proteomes" id="UP001500280">
    <property type="component" value="Unassembled WGS sequence"/>
</dbReference>
<evidence type="ECO:0000256" key="5">
    <source>
        <dbReference type="ARBA" id="ARBA00032897"/>
    </source>
</evidence>
<reference evidence="10" key="1">
    <citation type="journal article" date="2019" name="Int. J. Syst. Evol. Microbiol.">
        <title>The Global Catalogue of Microorganisms (GCM) 10K type strain sequencing project: providing services to taxonomists for standard genome sequencing and annotation.</title>
        <authorList>
            <consortium name="The Broad Institute Genomics Platform"/>
            <consortium name="The Broad Institute Genome Sequencing Center for Infectious Disease"/>
            <person name="Wu L."/>
            <person name="Ma J."/>
        </authorList>
    </citation>
    <scope>NUCLEOTIDE SEQUENCE [LARGE SCALE GENOMIC DNA]</scope>
    <source>
        <strain evidence="10">JCM 14307</strain>
    </source>
</reference>
<dbReference type="RefSeq" id="WP_344144848.1">
    <property type="nucleotide sequence ID" value="NZ_BAAANF010000002.1"/>
</dbReference>
<gene>
    <name evidence="9" type="ORF">GCM10009745_05900</name>
</gene>
<keyword evidence="4" id="KW-0067">ATP-binding</keyword>
<keyword evidence="3" id="KW-0547">Nucleotide-binding</keyword>
<evidence type="ECO:0000256" key="6">
    <source>
        <dbReference type="ARBA" id="ARBA00048178"/>
    </source>
</evidence>
<feature type="region of interest" description="Disordered" evidence="7">
    <location>
        <begin position="281"/>
        <end position="305"/>
    </location>
</feature>